<accession>A0AAV4XZS4</accession>
<dbReference type="AlphaFoldDB" id="A0AAV4XZS4"/>
<feature type="compositionally biased region" description="Polar residues" evidence="1">
    <location>
        <begin position="68"/>
        <end position="83"/>
    </location>
</feature>
<keyword evidence="3" id="KW-1185">Reference proteome</keyword>
<feature type="region of interest" description="Disordered" evidence="1">
    <location>
        <begin position="68"/>
        <end position="101"/>
    </location>
</feature>
<sequence>MECEGHNNNKPVLHPSSSKRNIKKKKVYTSFVTKRLLAGCGNDSHFEPSINSSQGLLSISNRNFPASATENTLASGNAANGSEDTAPLDSNMHSKNGRKGC</sequence>
<gene>
    <name evidence="2" type="ORF">CEXT_72051</name>
</gene>
<comment type="caution">
    <text evidence="2">The sequence shown here is derived from an EMBL/GenBank/DDBJ whole genome shotgun (WGS) entry which is preliminary data.</text>
</comment>
<evidence type="ECO:0000313" key="2">
    <source>
        <dbReference type="EMBL" id="GIY99466.1"/>
    </source>
</evidence>
<protein>
    <submittedName>
        <fullName evidence="2">Uncharacterized protein</fullName>
    </submittedName>
</protein>
<reference evidence="2 3" key="1">
    <citation type="submission" date="2021-06" db="EMBL/GenBank/DDBJ databases">
        <title>Caerostris extrusa draft genome.</title>
        <authorList>
            <person name="Kono N."/>
            <person name="Arakawa K."/>
        </authorList>
    </citation>
    <scope>NUCLEOTIDE SEQUENCE [LARGE SCALE GENOMIC DNA]</scope>
</reference>
<feature type="region of interest" description="Disordered" evidence="1">
    <location>
        <begin position="1"/>
        <end position="24"/>
    </location>
</feature>
<proteinExistence type="predicted"/>
<name>A0AAV4XZS4_CAEEX</name>
<dbReference type="EMBL" id="BPLR01001049">
    <property type="protein sequence ID" value="GIY99466.1"/>
    <property type="molecule type" value="Genomic_DNA"/>
</dbReference>
<organism evidence="2 3">
    <name type="scientific">Caerostris extrusa</name>
    <name type="common">Bark spider</name>
    <name type="synonym">Caerostris bankana</name>
    <dbReference type="NCBI Taxonomy" id="172846"/>
    <lineage>
        <taxon>Eukaryota</taxon>
        <taxon>Metazoa</taxon>
        <taxon>Ecdysozoa</taxon>
        <taxon>Arthropoda</taxon>
        <taxon>Chelicerata</taxon>
        <taxon>Arachnida</taxon>
        <taxon>Araneae</taxon>
        <taxon>Araneomorphae</taxon>
        <taxon>Entelegynae</taxon>
        <taxon>Araneoidea</taxon>
        <taxon>Araneidae</taxon>
        <taxon>Caerostris</taxon>
    </lineage>
</organism>
<feature type="compositionally biased region" description="Polar residues" evidence="1">
    <location>
        <begin position="8"/>
        <end position="19"/>
    </location>
</feature>
<evidence type="ECO:0000313" key="3">
    <source>
        <dbReference type="Proteomes" id="UP001054945"/>
    </source>
</evidence>
<evidence type="ECO:0000256" key="1">
    <source>
        <dbReference type="SAM" id="MobiDB-lite"/>
    </source>
</evidence>
<dbReference type="Proteomes" id="UP001054945">
    <property type="component" value="Unassembled WGS sequence"/>
</dbReference>